<keyword evidence="1" id="KW-0812">Transmembrane</keyword>
<dbReference type="PANTHER" id="PTHR23028">
    <property type="entry name" value="ACETYLTRANSFERASE"/>
    <property type="match status" value="1"/>
</dbReference>
<evidence type="ECO:0000313" key="3">
    <source>
        <dbReference type="EMBL" id="KGT78643.1"/>
    </source>
</evidence>
<evidence type="ECO:0000256" key="1">
    <source>
        <dbReference type="SAM" id="Phobius"/>
    </source>
</evidence>
<reference evidence="3 4" key="1">
    <citation type="submission" date="2014-09" db="EMBL/GenBank/DDBJ databases">
        <title>Draft genome of Bradyrhizobium japonicum Is-34.</title>
        <authorList>
            <person name="Tsurumaru H."/>
            <person name="Yamakawa T."/>
            <person name="Hashimoto S."/>
            <person name="Okizaki K."/>
            <person name="Kanesaki Y."/>
            <person name="Yoshikawa H."/>
            <person name="Yajima S."/>
        </authorList>
    </citation>
    <scope>NUCLEOTIDE SEQUENCE [LARGE SCALE GENOMIC DNA]</scope>
    <source>
        <strain evidence="3 4">Is-34</strain>
    </source>
</reference>
<evidence type="ECO:0000259" key="2">
    <source>
        <dbReference type="Pfam" id="PF01757"/>
    </source>
</evidence>
<dbReference type="Pfam" id="PF01757">
    <property type="entry name" value="Acyl_transf_3"/>
    <property type="match status" value="1"/>
</dbReference>
<dbReference type="AlphaFoldDB" id="A0A0A3YYC7"/>
<proteinExistence type="predicted"/>
<protein>
    <recommendedName>
        <fullName evidence="2">Acyltransferase 3 domain-containing protein</fullName>
    </recommendedName>
</protein>
<sequence>MAVEVFFVVSGFYMQMVLSQRYASAGAFYLSRAVRIFPTYWLVAALALALWPVNDFHQIASLGWQPAILVFASNILIFLQDTLLFLGVDRGELFFTANFHTTAPQLSSYLVVRPSWTLALELYFYLMAPFLARLSNFRLGAIALILTGARLAAYSAGLDHDPWYYRFFPFELPLFVLGMLSFRLLNQIEMLPFSKSRAVALVAVAGLIVLGQAFVLNVPEQYGFVAAAMAAAVVPVAFAAFKDVSIDRFVGDLSYPIYLAHFPIIQFLSNNYVVVVATSLLVSCLIVVGLERPLDRLRHRLAGESRAKKQPVPAITAEAAFELTDTADQKS</sequence>
<name>A0A0A3YYC7_BRAJP</name>
<dbReference type="EMBL" id="JRPN01000014">
    <property type="protein sequence ID" value="KGT78643.1"/>
    <property type="molecule type" value="Genomic_DNA"/>
</dbReference>
<accession>A0A0A3YYC7</accession>
<dbReference type="GO" id="GO:0016020">
    <property type="term" value="C:membrane"/>
    <property type="evidence" value="ECO:0007669"/>
    <property type="project" value="TreeGrafter"/>
</dbReference>
<feature type="transmembrane region" description="Helical" evidence="1">
    <location>
        <begin position="272"/>
        <end position="290"/>
    </location>
</feature>
<dbReference type="GO" id="GO:0000271">
    <property type="term" value="P:polysaccharide biosynthetic process"/>
    <property type="evidence" value="ECO:0007669"/>
    <property type="project" value="TreeGrafter"/>
</dbReference>
<feature type="transmembrane region" description="Helical" evidence="1">
    <location>
        <begin position="222"/>
        <end position="241"/>
    </location>
</feature>
<dbReference type="InterPro" id="IPR050879">
    <property type="entry name" value="Acyltransferase_3"/>
</dbReference>
<feature type="domain" description="Acyltransferase 3" evidence="2">
    <location>
        <begin position="2"/>
        <end position="287"/>
    </location>
</feature>
<gene>
    <name evidence="3" type="ORF">MA20_14660</name>
</gene>
<feature type="transmembrane region" description="Helical" evidence="1">
    <location>
        <begin position="163"/>
        <end position="186"/>
    </location>
</feature>
<evidence type="ECO:0000313" key="4">
    <source>
        <dbReference type="Proteomes" id="UP000030377"/>
    </source>
</evidence>
<dbReference type="PANTHER" id="PTHR23028:SF131">
    <property type="entry name" value="BLR2367 PROTEIN"/>
    <property type="match status" value="1"/>
</dbReference>
<dbReference type="GO" id="GO:0016747">
    <property type="term" value="F:acyltransferase activity, transferring groups other than amino-acyl groups"/>
    <property type="evidence" value="ECO:0007669"/>
    <property type="project" value="InterPro"/>
</dbReference>
<dbReference type="InterPro" id="IPR002656">
    <property type="entry name" value="Acyl_transf_3_dom"/>
</dbReference>
<feature type="transmembrane region" description="Helical" evidence="1">
    <location>
        <begin position="35"/>
        <end position="54"/>
    </location>
</feature>
<feature type="transmembrane region" description="Helical" evidence="1">
    <location>
        <begin position="66"/>
        <end position="86"/>
    </location>
</feature>
<keyword evidence="1" id="KW-0472">Membrane</keyword>
<keyword evidence="1" id="KW-1133">Transmembrane helix</keyword>
<dbReference type="Proteomes" id="UP000030377">
    <property type="component" value="Unassembled WGS sequence"/>
</dbReference>
<organism evidence="3 4">
    <name type="scientific">Bradyrhizobium japonicum</name>
    <dbReference type="NCBI Taxonomy" id="375"/>
    <lineage>
        <taxon>Bacteria</taxon>
        <taxon>Pseudomonadati</taxon>
        <taxon>Pseudomonadota</taxon>
        <taxon>Alphaproteobacteria</taxon>
        <taxon>Hyphomicrobiales</taxon>
        <taxon>Nitrobacteraceae</taxon>
        <taxon>Bradyrhizobium</taxon>
    </lineage>
</organism>
<feature type="transmembrane region" description="Helical" evidence="1">
    <location>
        <begin position="198"/>
        <end position="216"/>
    </location>
</feature>
<comment type="caution">
    <text evidence="3">The sequence shown here is derived from an EMBL/GenBank/DDBJ whole genome shotgun (WGS) entry which is preliminary data.</text>
</comment>
<feature type="transmembrane region" description="Helical" evidence="1">
    <location>
        <begin position="106"/>
        <end position="125"/>
    </location>
</feature>